<dbReference type="PANTHER" id="PTHR35093">
    <property type="entry name" value="OUTER MEMBRANE PROTEIN NMB0088-RELATED"/>
    <property type="match status" value="1"/>
</dbReference>
<name>A0A1H7JWQ1_9GAMM</name>
<keyword evidence="4" id="KW-0812">Transmembrane</keyword>
<evidence type="ECO:0000313" key="9">
    <source>
        <dbReference type="Proteomes" id="UP000199256"/>
    </source>
</evidence>
<evidence type="ECO:0000256" key="7">
    <source>
        <dbReference type="ARBA" id="ARBA00023237"/>
    </source>
</evidence>
<dbReference type="PANTHER" id="PTHR35093:SF8">
    <property type="entry name" value="OUTER MEMBRANE PROTEIN NMB0088-RELATED"/>
    <property type="match status" value="1"/>
</dbReference>
<evidence type="ECO:0000256" key="1">
    <source>
        <dbReference type="ARBA" id="ARBA00004571"/>
    </source>
</evidence>
<evidence type="ECO:0000256" key="6">
    <source>
        <dbReference type="ARBA" id="ARBA00023136"/>
    </source>
</evidence>
<dbReference type="AlphaFoldDB" id="A0A1H7JWQ1"/>
<dbReference type="GO" id="GO:0015483">
    <property type="term" value="F:long-chain fatty acid transporting porin activity"/>
    <property type="evidence" value="ECO:0007669"/>
    <property type="project" value="TreeGrafter"/>
</dbReference>
<dbReference type="InterPro" id="IPR005017">
    <property type="entry name" value="OMPP1/FadL/TodX"/>
</dbReference>
<evidence type="ECO:0000256" key="5">
    <source>
        <dbReference type="ARBA" id="ARBA00022729"/>
    </source>
</evidence>
<keyword evidence="6" id="KW-0472">Membrane</keyword>
<evidence type="ECO:0000256" key="3">
    <source>
        <dbReference type="ARBA" id="ARBA00022452"/>
    </source>
</evidence>
<keyword evidence="7" id="KW-0998">Cell outer membrane</keyword>
<keyword evidence="9" id="KW-1185">Reference proteome</keyword>
<dbReference type="EMBL" id="FOAA01000005">
    <property type="protein sequence ID" value="SEK78197.1"/>
    <property type="molecule type" value="Genomic_DNA"/>
</dbReference>
<dbReference type="STRING" id="1396821.SAMN05444515_10534"/>
<accession>A0A1H7JWQ1</accession>
<comment type="subcellular location">
    <subcellularLocation>
        <location evidence="1">Cell outer membrane</location>
        <topology evidence="1">Multi-pass membrane protein</topology>
    </subcellularLocation>
</comment>
<dbReference type="GO" id="GO:0009279">
    <property type="term" value="C:cell outer membrane"/>
    <property type="evidence" value="ECO:0007669"/>
    <property type="project" value="UniProtKB-SubCell"/>
</dbReference>
<protein>
    <submittedName>
        <fullName evidence="8">Long-chain fatty acid transport protein</fullName>
    </submittedName>
</protein>
<gene>
    <name evidence="8" type="ORF">SAMN05444515_10534</name>
</gene>
<evidence type="ECO:0000256" key="4">
    <source>
        <dbReference type="ARBA" id="ARBA00022692"/>
    </source>
</evidence>
<sequence>MIAGHCVQYDRTPTQDGYRTTRTPDGDRTWYSIGASYEQGPNWGFDVAYTYIDISKESLNLSRGFFEGVRVPSPQGDLPIDSTVDLTGTTQGDVHILAAAVRYRF</sequence>
<comment type="similarity">
    <text evidence="2">Belongs to the OmpP1/FadL family.</text>
</comment>
<dbReference type="Pfam" id="PF03349">
    <property type="entry name" value="Toluene_X"/>
    <property type="match status" value="1"/>
</dbReference>
<keyword evidence="5" id="KW-0732">Signal</keyword>
<proteinExistence type="inferred from homology"/>
<evidence type="ECO:0000256" key="2">
    <source>
        <dbReference type="ARBA" id="ARBA00008163"/>
    </source>
</evidence>
<dbReference type="SUPFAM" id="SSF56935">
    <property type="entry name" value="Porins"/>
    <property type="match status" value="1"/>
</dbReference>
<organism evidence="8 9">
    <name type="scientific">Ectothiorhodospira marina</name>
    <dbReference type="NCBI Taxonomy" id="1396821"/>
    <lineage>
        <taxon>Bacteria</taxon>
        <taxon>Pseudomonadati</taxon>
        <taxon>Pseudomonadota</taxon>
        <taxon>Gammaproteobacteria</taxon>
        <taxon>Chromatiales</taxon>
        <taxon>Ectothiorhodospiraceae</taxon>
        <taxon>Ectothiorhodospira</taxon>
    </lineage>
</organism>
<dbReference type="Proteomes" id="UP000199256">
    <property type="component" value="Unassembled WGS sequence"/>
</dbReference>
<dbReference type="Gene3D" id="2.40.160.60">
    <property type="entry name" value="Outer membrane protein transport protein (OMPP1/FadL/TodX)"/>
    <property type="match status" value="1"/>
</dbReference>
<keyword evidence="3" id="KW-1134">Transmembrane beta strand</keyword>
<reference evidence="9" key="1">
    <citation type="submission" date="2016-10" db="EMBL/GenBank/DDBJ databases">
        <authorList>
            <person name="Varghese N."/>
            <person name="Submissions S."/>
        </authorList>
    </citation>
    <scope>NUCLEOTIDE SEQUENCE [LARGE SCALE GENOMIC DNA]</scope>
    <source>
        <strain evidence="9">DSM 241</strain>
    </source>
</reference>
<evidence type="ECO:0000313" key="8">
    <source>
        <dbReference type="EMBL" id="SEK78197.1"/>
    </source>
</evidence>